<sequence length="353" mass="39996">MGVALRKEKSGGRPNLPWIITESQCERHKHESSYKRPLTMPWTPSRKESSRFHTPPFFVRPVMLQRCWFLSAFFMVMAASFVSAEEKPFHIQAHRGAGIAMPENTLEAFEYTWSIGVTPEADLRTTAEGEIVCFHDANLNRVVSNVSDAEKKTSVEKLPTDQVLALEVGSFRGQQYQGQKVPTLESVFAAMQGHPERLLYLDIKTADQGQLVKLIDKYGVTSQVIYTTTHHNLIQEWAKRVPGSLTLLWNGGSEEKLRQKMAEVRAADFEGITHLQIHVRVGDLASDDPFTPSTKFLKQIGAELKEKGIVFQVLPWECQDQKAYVRLLDLGVESFATDYPEVTVEAVKEFRTR</sequence>
<name>A0A368KUZ7_9BACT</name>
<dbReference type="PANTHER" id="PTHR46211:SF14">
    <property type="entry name" value="GLYCEROPHOSPHODIESTER PHOSPHODIESTERASE"/>
    <property type="match status" value="1"/>
</dbReference>
<feature type="domain" description="GP-PDE" evidence="1">
    <location>
        <begin position="89"/>
        <end position="347"/>
    </location>
</feature>
<dbReference type="Pfam" id="PF03009">
    <property type="entry name" value="GDPD"/>
    <property type="match status" value="1"/>
</dbReference>
<proteinExistence type="predicted"/>
<organism evidence="2 3">
    <name type="scientific">Bremerella cremea</name>
    <dbReference type="NCBI Taxonomy" id="1031537"/>
    <lineage>
        <taxon>Bacteria</taxon>
        <taxon>Pseudomonadati</taxon>
        <taxon>Planctomycetota</taxon>
        <taxon>Planctomycetia</taxon>
        <taxon>Pirellulales</taxon>
        <taxon>Pirellulaceae</taxon>
        <taxon>Bremerella</taxon>
    </lineage>
</organism>
<reference evidence="2 3" key="1">
    <citation type="submission" date="2018-07" db="EMBL/GenBank/DDBJ databases">
        <title>Comparative genomes isolates from brazilian mangrove.</title>
        <authorList>
            <person name="De Araujo J.E."/>
            <person name="Taketani R.G."/>
            <person name="Silva M.C.P."/>
            <person name="Lourenco M.V."/>
            <person name="Oliveira V.M."/>
            <person name="Andreote F.D."/>
        </authorList>
    </citation>
    <scope>NUCLEOTIDE SEQUENCE [LARGE SCALE GENOMIC DNA]</scope>
    <source>
        <strain evidence="2 3">HEX PRIS-MGV</strain>
    </source>
</reference>
<dbReference type="GO" id="GO:0006629">
    <property type="term" value="P:lipid metabolic process"/>
    <property type="evidence" value="ECO:0007669"/>
    <property type="project" value="InterPro"/>
</dbReference>
<comment type="caution">
    <text evidence="2">The sequence shown here is derived from an EMBL/GenBank/DDBJ whole genome shotgun (WGS) entry which is preliminary data.</text>
</comment>
<dbReference type="PROSITE" id="PS51704">
    <property type="entry name" value="GP_PDE"/>
    <property type="match status" value="1"/>
</dbReference>
<evidence type="ECO:0000313" key="3">
    <source>
        <dbReference type="Proteomes" id="UP000253562"/>
    </source>
</evidence>
<gene>
    <name evidence="2" type="ORF">DTL42_03645</name>
</gene>
<dbReference type="EMBL" id="QPEX01000010">
    <property type="protein sequence ID" value="RCS54250.1"/>
    <property type="molecule type" value="Genomic_DNA"/>
</dbReference>
<dbReference type="Proteomes" id="UP000253562">
    <property type="component" value="Unassembled WGS sequence"/>
</dbReference>
<dbReference type="GO" id="GO:0008081">
    <property type="term" value="F:phosphoric diester hydrolase activity"/>
    <property type="evidence" value="ECO:0007669"/>
    <property type="project" value="InterPro"/>
</dbReference>
<evidence type="ECO:0000259" key="1">
    <source>
        <dbReference type="PROSITE" id="PS51704"/>
    </source>
</evidence>
<accession>A0A368KUZ7</accession>
<evidence type="ECO:0000313" key="2">
    <source>
        <dbReference type="EMBL" id="RCS54250.1"/>
    </source>
</evidence>
<dbReference type="AlphaFoldDB" id="A0A368KUZ7"/>
<dbReference type="Gene3D" id="3.20.20.190">
    <property type="entry name" value="Phosphatidylinositol (PI) phosphodiesterase"/>
    <property type="match status" value="1"/>
</dbReference>
<dbReference type="InterPro" id="IPR017946">
    <property type="entry name" value="PLC-like_Pdiesterase_TIM-brl"/>
</dbReference>
<protein>
    <recommendedName>
        <fullName evidence="1">GP-PDE domain-containing protein</fullName>
    </recommendedName>
</protein>
<dbReference type="PANTHER" id="PTHR46211">
    <property type="entry name" value="GLYCEROPHOSPHORYL DIESTER PHOSPHODIESTERASE"/>
    <property type="match status" value="1"/>
</dbReference>
<dbReference type="SUPFAM" id="SSF51695">
    <property type="entry name" value="PLC-like phosphodiesterases"/>
    <property type="match status" value="1"/>
</dbReference>
<dbReference type="InterPro" id="IPR030395">
    <property type="entry name" value="GP_PDE_dom"/>
</dbReference>